<feature type="region of interest" description="Disordered" evidence="1">
    <location>
        <begin position="328"/>
        <end position="388"/>
    </location>
</feature>
<keyword evidence="4" id="KW-1185">Reference proteome</keyword>
<feature type="compositionally biased region" description="Pro residues" evidence="1">
    <location>
        <begin position="87"/>
        <end position="100"/>
    </location>
</feature>
<protein>
    <recommendedName>
        <fullName evidence="2">PDZ domain-containing protein</fullName>
    </recommendedName>
</protein>
<sequence length="740" mass="79039">MSDPFATFGDAFSQQPSQQQYPQQQQQQQQQFGYDDPWATMNSPQSPPPNAPHPCMPQQAPPVDDPWATTTAPHQQQQQQSGVISPPALPPNMTPPPLPTQQPTTMMVQPQAEAVPTTVVFNQEAGDAAPPSPIGDVSVVANENGPEVPVFQQGMQQPTMMTNQPPPMPMMMQPGMQPQPQPTMMQPMMQPVMQDQHIMQQPIMPNAMMPSQPPVQTSNAPLNPFEVASPLAMPIPQQPVMNVPPVMQNAAMPPIVNNAPTNPFGEEDLTGQMNNLSMQNNGTEGNGMLVKSDVANGYGAMMLPPPAAAAAAPSEFLAPVAPATFDQGQNGVPPMVQANGVPPNGYGAPPSHVAPPPSQPQIQSFEPSQSQHQQQRPQNGTMQAPLSPDPFAVYSPVVSPVVPLSPQVNDPFGYAFSPMTSPTEAQRAHAGFGGAAMPEMPNLNTSTTSSGGDPFGVFGQPPEQQALVPSNAVNDDPFGVFGAPTNAAPSDPFGSSTVDSSMNGGAMVVSNQVVDDPFGIFGSPTPVQPPPPATTSIVSAPQEPDPWSAAGFQTAAQTSLLSAHTTDDEDSSPPIELDCNSLPKQGDYYEARINARSLGAMFYTARDLEDTLLYRMPTNIIDSLKNRPIVAYVAEESAAYNSGVHLGHCILSVNGTEVSDPDECARVIRAASRPMNLRCYVMPELEVTLAEGKHMVKYDKKEMGAPLTALEWKEKYVVVGGIVAKPWMLNMYRSKVSWIS</sequence>
<dbReference type="Gene3D" id="2.30.42.10">
    <property type="match status" value="1"/>
</dbReference>
<dbReference type="Proteomes" id="UP001516023">
    <property type="component" value="Unassembled WGS sequence"/>
</dbReference>
<feature type="compositionally biased region" description="Low complexity" evidence="1">
    <location>
        <begin position="13"/>
        <end position="31"/>
    </location>
</feature>
<feature type="compositionally biased region" description="Pro residues" evidence="1">
    <location>
        <begin position="45"/>
        <end position="64"/>
    </location>
</feature>
<dbReference type="AlphaFoldDB" id="A0ABD3NUW7"/>
<feature type="domain" description="PDZ" evidence="2">
    <location>
        <begin position="629"/>
        <end position="676"/>
    </location>
</feature>
<evidence type="ECO:0000313" key="3">
    <source>
        <dbReference type="EMBL" id="KAL3779238.1"/>
    </source>
</evidence>
<evidence type="ECO:0000259" key="2">
    <source>
        <dbReference type="Pfam" id="PF17820"/>
    </source>
</evidence>
<feature type="region of interest" description="Disordered" evidence="1">
    <location>
        <begin position="522"/>
        <end position="549"/>
    </location>
</feature>
<gene>
    <name evidence="3" type="ORF">HJC23_010885</name>
</gene>
<accession>A0ABD3NUW7</accession>
<dbReference type="Pfam" id="PF17820">
    <property type="entry name" value="PDZ_6"/>
    <property type="match status" value="1"/>
</dbReference>
<evidence type="ECO:0000256" key="1">
    <source>
        <dbReference type="SAM" id="MobiDB-lite"/>
    </source>
</evidence>
<comment type="caution">
    <text evidence="3">The sequence shown here is derived from an EMBL/GenBank/DDBJ whole genome shotgun (WGS) entry which is preliminary data.</text>
</comment>
<dbReference type="InterPro" id="IPR041489">
    <property type="entry name" value="PDZ_6"/>
</dbReference>
<dbReference type="InterPro" id="IPR036034">
    <property type="entry name" value="PDZ_sf"/>
</dbReference>
<name>A0ABD3NUW7_9STRA</name>
<reference evidence="3 4" key="1">
    <citation type="journal article" date="2020" name="G3 (Bethesda)">
        <title>Improved Reference Genome for Cyclotella cryptica CCMP332, a Model for Cell Wall Morphogenesis, Salinity Adaptation, and Lipid Production in Diatoms (Bacillariophyta).</title>
        <authorList>
            <person name="Roberts W.R."/>
            <person name="Downey K.M."/>
            <person name="Ruck E.C."/>
            <person name="Traller J.C."/>
            <person name="Alverson A.J."/>
        </authorList>
    </citation>
    <scope>NUCLEOTIDE SEQUENCE [LARGE SCALE GENOMIC DNA]</scope>
    <source>
        <strain evidence="3 4">CCMP332</strain>
    </source>
</reference>
<dbReference type="EMBL" id="JABMIG020000398">
    <property type="protein sequence ID" value="KAL3779238.1"/>
    <property type="molecule type" value="Genomic_DNA"/>
</dbReference>
<feature type="region of interest" description="Disordered" evidence="1">
    <location>
        <begin position="1"/>
        <end position="104"/>
    </location>
</feature>
<organism evidence="3 4">
    <name type="scientific">Cyclotella cryptica</name>
    <dbReference type="NCBI Taxonomy" id="29204"/>
    <lineage>
        <taxon>Eukaryota</taxon>
        <taxon>Sar</taxon>
        <taxon>Stramenopiles</taxon>
        <taxon>Ochrophyta</taxon>
        <taxon>Bacillariophyta</taxon>
        <taxon>Coscinodiscophyceae</taxon>
        <taxon>Thalassiosirophycidae</taxon>
        <taxon>Stephanodiscales</taxon>
        <taxon>Stephanodiscaceae</taxon>
        <taxon>Cyclotella</taxon>
    </lineage>
</organism>
<dbReference type="CDD" id="cd00136">
    <property type="entry name" value="PDZ_canonical"/>
    <property type="match status" value="1"/>
</dbReference>
<dbReference type="SUPFAM" id="SSF50156">
    <property type="entry name" value="PDZ domain-like"/>
    <property type="match status" value="1"/>
</dbReference>
<evidence type="ECO:0000313" key="4">
    <source>
        <dbReference type="Proteomes" id="UP001516023"/>
    </source>
</evidence>
<proteinExistence type="predicted"/>
<feature type="compositionally biased region" description="Low complexity" evidence="1">
    <location>
        <begin position="360"/>
        <end position="378"/>
    </location>
</feature>